<keyword evidence="4" id="KW-1185">Reference proteome</keyword>
<dbReference type="KEGG" id="cchl:FPL14_15030"/>
<evidence type="ECO:0000256" key="1">
    <source>
        <dbReference type="SAM" id="MobiDB-lite"/>
    </source>
</evidence>
<feature type="domain" description="Copper amine oxidase-like N-terminal" evidence="2">
    <location>
        <begin position="35"/>
        <end position="139"/>
    </location>
</feature>
<organism evidence="3 4">
    <name type="scientific">Cohnella cholangitidis</name>
    <dbReference type="NCBI Taxonomy" id="2598458"/>
    <lineage>
        <taxon>Bacteria</taxon>
        <taxon>Bacillati</taxon>
        <taxon>Bacillota</taxon>
        <taxon>Bacilli</taxon>
        <taxon>Bacillales</taxon>
        <taxon>Paenibacillaceae</taxon>
        <taxon>Cohnella</taxon>
    </lineage>
</organism>
<feature type="region of interest" description="Disordered" evidence="1">
    <location>
        <begin position="144"/>
        <end position="173"/>
    </location>
</feature>
<evidence type="ECO:0000313" key="4">
    <source>
        <dbReference type="Proteomes" id="UP000515679"/>
    </source>
</evidence>
<dbReference type="SUPFAM" id="SSF55383">
    <property type="entry name" value="Copper amine oxidase, domain N"/>
    <property type="match status" value="1"/>
</dbReference>
<evidence type="ECO:0000313" key="3">
    <source>
        <dbReference type="EMBL" id="QMV42365.1"/>
    </source>
</evidence>
<gene>
    <name evidence="3" type="ORF">FPL14_15030</name>
</gene>
<dbReference type="InterPro" id="IPR036582">
    <property type="entry name" value="Mao_N_sf"/>
</dbReference>
<dbReference type="AlphaFoldDB" id="A0A7G5BZI1"/>
<evidence type="ECO:0000259" key="2">
    <source>
        <dbReference type="Pfam" id="PF07833"/>
    </source>
</evidence>
<sequence>MTLKKILAFVIVILLSGIGVHAMAKSDYKKIGIEIDGKKLDVEAYSVDGSTMVPLRAIFEKLQAEVKWEQSSQSITAKKGSTTVKLRLNDTSAQVNDKSVTLEVPPMDIKSSTFVPLRFVSEALGAQVAYDSKRQIVAIQTTANGNANSNSNSNSNTNSNSTSNPKPSAKAEPFVVKGRATDRQGKPLAGVEIIAENQLERKSKLTTITDEDGYYQIDLPEINTTWYMVSYYEHKFEGQIYEFNLTSVIDQSFGAKKGAVRDFLWDDITGSVAIGIFDYPENPDWPDFSLDDVELTLTPLTPLIDGTKGKAITEISSLFTDGTSPGLKSVPIAKYEITARWVPDGIDPVPMVVADYGSDKYADSFVTANFESVSGTKKRVAIRVAFPQ</sequence>
<feature type="compositionally biased region" description="Low complexity" evidence="1">
    <location>
        <begin position="144"/>
        <end position="164"/>
    </location>
</feature>
<name>A0A7G5BZI1_9BACL</name>
<accession>A0A7G5BZI1</accession>
<dbReference type="Proteomes" id="UP000515679">
    <property type="component" value="Chromosome"/>
</dbReference>
<proteinExistence type="predicted"/>
<dbReference type="Gene3D" id="2.60.40.1120">
    <property type="entry name" value="Carboxypeptidase-like, regulatory domain"/>
    <property type="match status" value="1"/>
</dbReference>
<dbReference type="Gene3D" id="3.30.457.10">
    <property type="entry name" value="Copper amine oxidase-like, N-terminal domain"/>
    <property type="match status" value="1"/>
</dbReference>
<dbReference type="EMBL" id="CP041969">
    <property type="protein sequence ID" value="QMV42365.1"/>
    <property type="molecule type" value="Genomic_DNA"/>
</dbReference>
<dbReference type="SUPFAM" id="SSF49464">
    <property type="entry name" value="Carboxypeptidase regulatory domain-like"/>
    <property type="match status" value="1"/>
</dbReference>
<dbReference type="InterPro" id="IPR012854">
    <property type="entry name" value="Cu_amine_oxidase-like_N"/>
</dbReference>
<reference evidence="3 4" key="1">
    <citation type="submission" date="2019-07" db="EMBL/GenBank/DDBJ databases">
        <authorList>
            <person name="Kim J.K."/>
            <person name="Cheong H.-M."/>
            <person name="Choi Y."/>
            <person name="Hwang K.J."/>
            <person name="Lee S."/>
            <person name="Choi C."/>
        </authorList>
    </citation>
    <scope>NUCLEOTIDE SEQUENCE [LARGE SCALE GENOMIC DNA]</scope>
    <source>
        <strain evidence="3 4">KS 22</strain>
    </source>
</reference>
<dbReference type="Pfam" id="PF07833">
    <property type="entry name" value="Cu_amine_oxidN1"/>
    <property type="match status" value="1"/>
</dbReference>
<protein>
    <recommendedName>
        <fullName evidence="2">Copper amine oxidase-like N-terminal domain-containing protein</fullName>
    </recommendedName>
</protein>
<dbReference type="InterPro" id="IPR008969">
    <property type="entry name" value="CarboxyPept-like_regulatory"/>
</dbReference>